<dbReference type="SUPFAM" id="SSF50630">
    <property type="entry name" value="Acid proteases"/>
    <property type="match status" value="1"/>
</dbReference>
<feature type="domain" description="Peptidase A1" evidence="2">
    <location>
        <begin position="1"/>
        <end position="102"/>
    </location>
</feature>
<dbReference type="PANTHER" id="PTHR13683:SF775">
    <property type="entry name" value="EUKARYOTIC ASPARTYL PROTEASE FAMILY PROTEIN"/>
    <property type="match status" value="1"/>
</dbReference>
<dbReference type="PANTHER" id="PTHR13683">
    <property type="entry name" value="ASPARTYL PROTEASES"/>
    <property type="match status" value="1"/>
</dbReference>
<gene>
    <name evidence="3" type="ORF">M0R45_000934</name>
</gene>
<evidence type="ECO:0000313" key="3">
    <source>
        <dbReference type="EMBL" id="KAK9903827.1"/>
    </source>
</evidence>
<organism evidence="3 4">
    <name type="scientific">Rubus argutus</name>
    <name type="common">Southern blackberry</name>
    <dbReference type="NCBI Taxonomy" id="59490"/>
    <lineage>
        <taxon>Eukaryota</taxon>
        <taxon>Viridiplantae</taxon>
        <taxon>Streptophyta</taxon>
        <taxon>Embryophyta</taxon>
        <taxon>Tracheophyta</taxon>
        <taxon>Spermatophyta</taxon>
        <taxon>Magnoliopsida</taxon>
        <taxon>eudicotyledons</taxon>
        <taxon>Gunneridae</taxon>
        <taxon>Pentapetalae</taxon>
        <taxon>rosids</taxon>
        <taxon>fabids</taxon>
        <taxon>Rosales</taxon>
        <taxon>Rosaceae</taxon>
        <taxon>Rosoideae</taxon>
        <taxon>Rosoideae incertae sedis</taxon>
        <taxon>Rubus</taxon>
    </lineage>
</organism>
<evidence type="ECO:0000256" key="1">
    <source>
        <dbReference type="ARBA" id="ARBA00007447"/>
    </source>
</evidence>
<dbReference type="AlphaFoldDB" id="A0AAW1VJM0"/>
<evidence type="ECO:0000259" key="2">
    <source>
        <dbReference type="PROSITE" id="PS51767"/>
    </source>
</evidence>
<dbReference type="InterPro" id="IPR032799">
    <property type="entry name" value="TAXi_C"/>
</dbReference>
<dbReference type="Gene3D" id="2.40.70.10">
    <property type="entry name" value="Acid Proteases"/>
    <property type="match status" value="1"/>
</dbReference>
<dbReference type="EMBL" id="JBEDUW010000208">
    <property type="protein sequence ID" value="KAK9903827.1"/>
    <property type="molecule type" value="Genomic_DNA"/>
</dbReference>
<reference evidence="3 4" key="1">
    <citation type="journal article" date="2023" name="G3 (Bethesda)">
        <title>A chromosome-length genome assembly and annotation of blackberry (Rubus argutus, cv. 'Hillquist').</title>
        <authorList>
            <person name="Bruna T."/>
            <person name="Aryal R."/>
            <person name="Dudchenko O."/>
            <person name="Sargent D.J."/>
            <person name="Mead D."/>
            <person name="Buti M."/>
            <person name="Cavallini A."/>
            <person name="Hytonen T."/>
            <person name="Andres J."/>
            <person name="Pham M."/>
            <person name="Weisz D."/>
            <person name="Mascagni F."/>
            <person name="Usai G."/>
            <person name="Natali L."/>
            <person name="Bassil N."/>
            <person name="Fernandez G.E."/>
            <person name="Lomsadze A."/>
            <person name="Armour M."/>
            <person name="Olukolu B."/>
            <person name="Poorten T."/>
            <person name="Britton C."/>
            <person name="Davik J."/>
            <person name="Ashrafi H."/>
            <person name="Aiden E.L."/>
            <person name="Borodovsky M."/>
            <person name="Worthington M."/>
        </authorList>
    </citation>
    <scope>NUCLEOTIDE SEQUENCE [LARGE SCALE GENOMIC DNA]</scope>
    <source>
        <strain evidence="3">PI 553951</strain>
    </source>
</reference>
<sequence length="102" mass="10681">MSVGGQLLRIPETAFQIDENGNGGIIIDSGTAVTRLQTDTYEALRTAFVNGTQGLQSTSGVALFDACYDLSSKKSVEVPTVVVSLRGRESVTVAGEELLDSG</sequence>
<comment type="similarity">
    <text evidence="1">Belongs to the peptidase A1 family.</text>
</comment>
<comment type="caution">
    <text evidence="3">The sequence shown here is derived from an EMBL/GenBank/DDBJ whole genome shotgun (WGS) entry which is preliminary data.</text>
</comment>
<accession>A0AAW1VJM0</accession>
<dbReference type="PROSITE" id="PS51767">
    <property type="entry name" value="PEPTIDASE_A1"/>
    <property type="match status" value="1"/>
</dbReference>
<dbReference type="GO" id="GO:0006508">
    <property type="term" value="P:proteolysis"/>
    <property type="evidence" value="ECO:0007669"/>
    <property type="project" value="InterPro"/>
</dbReference>
<dbReference type="InterPro" id="IPR021109">
    <property type="entry name" value="Peptidase_aspartic_dom_sf"/>
</dbReference>
<dbReference type="GO" id="GO:0004190">
    <property type="term" value="F:aspartic-type endopeptidase activity"/>
    <property type="evidence" value="ECO:0007669"/>
    <property type="project" value="InterPro"/>
</dbReference>
<evidence type="ECO:0000313" key="4">
    <source>
        <dbReference type="Proteomes" id="UP001457282"/>
    </source>
</evidence>
<dbReference type="Proteomes" id="UP001457282">
    <property type="component" value="Unassembled WGS sequence"/>
</dbReference>
<keyword evidence="4" id="KW-1185">Reference proteome</keyword>
<name>A0AAW1VJM0_RUBAR</name>
<dbReference type="Pfam" id="PF14541">
    <property type="entry name" value="TAXi_C"/>
    <property type="match status" value="1"/>
</dbReference>
<dbReference type="InterPro" id="IPR033121">
    <property type="entry name" value="PEPTIDASE_A1"/>
</dbReference>
<protein>
    <recommendedName>
        <fullName evidence="2">Peptidase A1 domain-containing protein</fullName>
    </recommendedName>
</protein>
<proteinExistence type="inferred from homology"/>
<dbReference type="InterPro" id="IPR001461">
    <property type="entry name" value="Aspartic_peptidase_A1"/>
</dbReference>